<feature type="domain" description="Fibronectin type-III" evidence="2">
    <location>
        <begin position="247"/>
        <end position="338"/>
    </location>
</feature>
<feature type="domain" description="Fibronectin type-III" evidence="2">
    <location>
        <begin position="440"/>
        <end position="531"/>
    </location>
</feature>
<dbReference type="Proteomes" id="UP000326570">
    <property type="component" value="Unassembled WGS sequence"/>
</dbReference>
<dbReference type="InterPro" id="IPR050991">
    <property type="entry name" value="ECM_Regulatory_Proteins"/>
</dbReference>
<dbReference type="Pfam" id="PF00041">
    <property type="entry name" value="fn3"/>
    <property type="match status" value="7"/>
</dbReference>
<dbReference type="InterPro" id="IPR036116">
    <property type="entry name" value="FN3_sf"/>
</dbReference>
<evidence type="ECO:0000256" key="1">
    <source>
        <dbReference type="ARBA" id="ARBA00022737"/>
    </source>
</evidence>
<sequence length="1541" mass="159437">MVKQLLPTSFLFSSYFRQRHAIGPVLKTLCFLLLNLLWATQLQAQTVTIPAGNTDNTADVDPFSRITDNPLGNYFGYERSAIIYTAAEIGTSGNITAISFYLNATNTPAASTPLQIYLKQTSASAFTSSTLVSAEETGATLVFNRNVTASELTPNSWVTLTFTSPFTYSNASNLEVIVETNGGDINGGMGVDPDPNSKTFRFSSTGSVNQFQYWQQDGSAPNFPGNLLDYRPNTQLVFGAQPQPCNAPTNLAYSNVTSTSASISFTANATGAPGTYVLEYGASGFTPGTGTVVNNISNPYDLTGLSPSTAYQFYIRKNCGADGTSPNAGPVSFTTAAPLTCDAPTNLNATNVTSTSAQLNFSPSTTGASGSYTLEYGPSGFTRGSGTSVSGLNASPYNATNLTPGTNYQFYVTKNCGSNSTSSTAGPAAFTTAAAPTCNAPTAVSATNVTTTSAQINFSGGGTGTSYTLEYGPSTTFPSGTTTTGMSGSPFTLSNLNPGTSYSFVIRTNCSNGLTSANSPTGNFTTTTAPTCNAPTNLTASNVTGTSASIGFSASTTGATGTYILEYGASGFTPGTGTVVNNISNPYTLSGLTPSISYQFYIRKDCGTTGFSANSGPGSFTTAAAPLACNAPTNLNASNITTTSASLNFTPGSGGASGTYTLEYGPNGFSRGNGTVVANLTGSPYNVSNLSPGTAYQFYVTKNCGSNGNSTTAGPAAFSTTAAPQTCNAPTNLTASSVTATSASIGFSASTSGATGTYVLEYGPSGFSVGNGTVVNNISNPFNLTGLTPSTAYQFYIRKNCDTTGVSANAGPGSFTTGAAPLTCDAPTNLNATNVSSTSASLNFSPSTSGASGTYTLEYGPSGFSRGNGTVITGLTSSPYNVTSLTPNTAYQFYVTKDCGGSLTSTTAGPASFNTQPAPSSCVAGTWLGTTSSNWHTAANWCNGQIPTSSTDVIIPSGTTFAPVISSNAFADDININAAATLTISAGTLTVGGQYTEGGRLINTGTGSLAFTGTNLQQVGKAGNTVTFLNLSSGPGGITLGGPVGVRRLLTLNGNLVTNGNTFTLMSDPSLQAMVINAPGIVVGTATVQRYINPGVNQGLGYRHLTSPVANATIAQLNDPGVNLVVNPAYNTNPNPGTTRPFPTIFRYNQGRLSGAKSDFTYGWESPNSLSDPMTPGRGFTVNMLPVQVTISGVLNNGIVTTGPLTRGSTANSGWHLVGNPYPSPINWDKVTVPSGLDKAVYVYRSNGQYSGFYASYVNGIGVPGTNLIPTMQAFFVRVTSGAPTLTFTNAARVTDYESPALYRKANTDTRPQAVLSLGTTGGQRDNLYIYFENGATAGFDSRYDAAKIPNPGNIPTFFSLAGTEMLAINGLPGLNAATSVPLGAWVSQAGTYTLQAEQFLNFPANQQVYLEDRLTGTRTNLRQQNTYTFTTTQTDLAGRFYLHFGGSGVSGLASAKDGMNLVVYPNPNRGQFTLSMALPDTKPVDAMLFNAVGQQVWQKKINPGATHLLENIIINILPRGMYTLQVKTSAGIIQQKVIIE</sequence>
<organism evidence="3 4">
    <name type="scientific">Adhaeribacter soli</name>
    <dbReference type="NCBI Taxonomy" id="2607655"/>
    <lineage>
        <taxon>Bacteria</taxon>
        <taxon>Pseudomonadati</taxon>
        <taxon>Bacteroidota</taxon>
        <taxon>Cytophagia</taxon>
        <taxon>Cytophagales</taxon>
        <taxon>Hymenobacteraceae</taxon>
        <taxon>Adhaeribacter</taxon>
    </lineage>
</organism>
<evidence type="ECO:0000259" key="2">
    <source>
        <dbReference type="PROSITE" id="PS50853"/>
    </source>
</evidence>
<dbReference type="InterPro" id="IPR003961">
    <property type="entry name" value="FN3_dom"/>
</dbReference>
<dbReference type="PANTHER" id="PTHR46708:SF2">
    <property type="entry name" value="FIBRONECTIN TYPE-III DOMAIN-CONTAINING PROTEIN"/>
    <property type="match status" value="1"/>
</dbReference>
<gene>
    <name evidence="3" type="ORF">F0P94_15285</name>
</gene>
<accession>A0A5N1IN17</accession>
<evidence type="ECO:0000313" key="4">
    <source>
        <dbReference type="Proteomes" id="UP000326570"/>
    </source>
</evidence>
<feature type="domain" description="Fibronectin type-III" evidence="2">
    <location>
        <begin position="631"/>
        <end position="724"/>
    </location>
</feature>
<keyword evidence="4" id="KW-1185">Reference proteome</keyword>
<proteinExistence type="predicted"/>
<feature type="domain" description="Fibronectin type-III" evidence="2">
    <location>
        <begin position="729"/>
        <end position="820"/>
    </location>
</feature>
<dbReference type="Gene3D" id="2.60.40.10">
    <property type="entry name" value="Immunoglobulins"/>
    <property type="match status" value="7"/>
</dbReference>
<feature type="domain" description="Fibronectin type-III" evidence="2">
    <location>
        <begin position="343"/>
        <end position="435"/>
    </location>
</feature>
<name>A0A5N1IN17_9BACT</name>
<dbReference type="NCBIfam" id="TIGR04183">
    <property type="entry name" value="Por_Secre_tail"/>
    <property type="match status" value="1"/>
</dbReference>
<dbReference type="InterPro" id="IPR026444">
    <property type="entry name" value="Secre_tail"/>
</dbReference>
<dbReference type="SUPFAM" id="SSF49265">
    <property type="entry name" value="Fibronectin type III"/>
    <property type="match status" value="5"/>
</dbReference>
<keyword evidence="1" id="KW-0677">Repeat</keyword>
<comment type="caution">
    <text evidence="3">The sequence shown here is derived from an EMBL/GenBank/DDBJ whole genome shotgun (WGS) entry which is preliminary data.</text>
</comment>
<feature type="domain" description="Fibronectin type-III" evidence="2">
    <location>
        <begin position="826"/>
        <end position="918"/>
    </location>
</feature>
<dbReference type="PANTHER" id="PTHR46708">
    <property type="entry name" value="TENASCIN"/>
    <property type="match status" value="1"/>
</dbReference>
<dbReference type="RefSeq" id="WP_150904770.1">
    <property type="nucleotide sequence ID" value="NZ_VTWT01000008.1"/>
</dbReference>
<dbReference type="EMBL" id="VTWT01000008">
    <property type="protein sequence ID" value="KAA9331247.1"/>
    <property type="molecule type" value="Genomic_DNA"/>
</dbReference>
<feature type="domain" description="Fibronectin type-III" evidence="2">
    <location>
        <begin position="534"/>
        <end position="625"/>
    </location>
</feature>
<dbReference type="CDD" id="cd00063">
    <property type="entry name" value="FN3"/>
    <property type="match status" value="7"/>
</dbReference>
<dbReference type="InterPro" id="IPR013783">
    <property type="entry name" value="Ig-like_fold"/>
</dbReference>
<reference evidence="3 4" key="1">
    <citation type="submission" date="2019-09" db="EMBL/GenBank/DDBJ databases">
        <title>Genome sequence of Adhaeribacter sp. M2.</title>
        <authorList>
            <person name="Srinivasan S."/>
        </authorList>
    </citation>
    <scope>NUCLEOTIDE SEQUENCE [LARGE SCALE GENOMIC DNA]</scope>
    <source>
        <strain evidence="3 4">M2</strain>
    </source>
</reference>
<evidence type="ECO:0000313" key="3">
    <source>
        <dbReference type="EMBL" id="KAA9331247.1"/>
    </source>
</evidence>
<dbReference type="Pfam" id="PF18962">
    <property type="entry name" value="Por_Secre_tail"/>
    <property type="match status" value="1"/>
</dbReference>
<dbReference type="PROSITE" id="PS50853">
    <property type="entry name" value="FN3"/>
    <property type="match status" value="7"/>
</dbReference>
<protein>
    <submittedName>
        <fullName evidence="3">T9SS type A sorting domain-containing protein</fullName>
    </submittedName>
</protein>
<dbReference type="SMART" id="SM00060">
    <property type="entry name" value="FN3"/>
    <property type="match status" value="7"/>
</dbReference>